<dbReference type="EMBL" id="LAZR01000021">
    <property type="protein sequence ID" value="KKO04738.1"/>
    <property type="molecule type" value="Genomic_DNA"/>
</dbReference>
<evidence type="ECO:0000259" key="1">
    <source>
        <dbReference type="Pfam" id="PF05729"/>
    </source>
</evidence>
<dbReference type="AlphaFoldDB" id="A0A0F9VXH7"/>
<sequence length="722" mass="84921">MTSNKIEYIDKLFLSYNYQLAKQSNQTVRVYTLRYGMYHAAEFILFDKDYDISKIKKEYSELGFATDVRVLKNIDEIEEYLFQGFFIKTPLGNELKNRYKHFVNRQLQNLPEGSKYKYINSSFDLLLQDESKNIIENKFYDSDLEINLIDKINSLLSNINGAIFIIIEAPAGFGKTCTANEILNTFSPKECKQLPFFTELSRNREARVFKHILLNEIDEQFPNGIKQNIVIEQITKGRIPLIIDGFDELISKESNKEEVESMLTTIIELLKGDAKIIITSRKTAIFNSDEFLNSIYDSNNDFSLARFEIKEPKIENWLDNDRIEVINNAKFPVAQVANPVLLSYLRNISIDVLKNYVNETNDGALIDKYLDYLLKREQQRQNLKLDNEDQLRIFRKLVRFMTEYNITAESKDTIKDFIKDYNQKLLQNSLKQYIAEEKPSIEDLIETLSNHVFLDRKPNGDVGIINDFIFGYLIGENLILEKYQEHYENFEKIIPQDFATKAMESFKIQSKRKKENLWGIFNDEEFNYDIGFYFDLDYTFSKQPNREYKNLFVLDRELSDLNFIENCSFKSSAFSSIIFNNCQFDINLFFDTSFQNCSFYDCSIINQKTNKPYSDFALFTCTSNNDFVSNILNLFENQTDEKIKEKTSLSEKMVLNHFFQVDGIKPRARKFSYIKKSLSEYHDKEINKVIDSLKSKNYLHFKDDVGFITKEAIHYLNHSENK</sequence>
<protein>
    <submittedName>
        <fullName evidence="3">Uncharacterized protein</fullName>
    </submittedName>
</protein>
<dbReference type="InterPro" id="IPR007111">
    <property type="entry name" value="NACHT_NTPase"/>
</dbReference>
<dbReference type="Pfam" id="PF05729">
    <property type="entry name" value="NACHT"/>
    <property type="match status" value="1"/>
</dbReference>
<dbReference type="Pfam" id="PF22723">
    <property type="entry name" value="NA-iREase2"/>
    <property type="match status" value="1"/>
</dbReference>
<dbReference type="Gene3D" id="3.40.50.300">
    <property type="entry name" value="P-loop containing nucleotide triphosphate hydrolases"/>
    <property type="match status" value="1"/>
</dbReference>
<reference evidence="3" key="1">
    <citation type="journal article" date="2015" name="Nature">
        <title>Complex archaea that bridge the gap between prokaryotes and eukaryotes.</title>
        <authorList>
            <person name="Spang A."/>
            <person name="Saw J.H."/>
            <person name="Jorgensen S.L."/>
            <person name="Zaremba-Niedzwiedzka K."/>
            <person name="Martijn J."/>
            <person name="Lind A.E."/>
            <person name="van Eijk R."/>
            <person name="Schleper C."/>
            <person name="Guy L."/>
            <person name="Ettema T.J."/>
        </authorList>
    </citation>
    <scope>NUCLEOTIDE SEQUENCE</scope>
</reference>
<proteinExistence type="predicted"/>
<gene>
    <name evidence="3" type="ORF">LCGC14_0080490</name>
</gene>
<feature type="domain" description="NACHT" evidence="1">
    <location>
        <begin position="165"/>
        <end position="293"/>
    </location>
</feature>
<dbReference type="SUPFAM" id="SSF52540">
    <property type="entry name" value="P-loop containing nucleoside triphosphate hydrolases"/>
    <property type="match status" value="1"/>
</dbReference>
<dbReference type="InterPro" id="IPR027417">
    <property type="entry name" value="P-loop_NTPase"/>
</dbReference>
<dbReference type="InterPro" id="IPR055007">
    <property type="entry name" value="NA-iREase2_dom"/>
</dbReference>
<accession>A0A0F9VXH7</accession>
<feature type="domain" description="NACHT-associated inactive Restriction Endonuclease 2" evidence="2">
    <location>
        <begin position="9"/>
        <end position="124"/>
    </location>
</feature>
<evidence type="ECO:0000259" key="2">
    <source>
        <dbReference type="Pfam" id="PF22723"/>
    </source>
</evidence>
<organism evidence="3">
    <name type="scientific">marine sediment metagenome</name>
    <dbReference type="NCBI Taxonomy" id="412755"/>
    <lineage>
        <taxon>unclassified sequences</taxon>
        <taxon>metagenomes</taxon>
        <taxon>ecological metagenomes</taxon>
    </lineage>
</organism>
<comment type="caution">
    <text evidence="3">The sequence shown here is derived from an EMBL/GenBank/DDBJ whole genome shotgun (WGS) entry which is preliminary data.</text>
</comment>
<evidence type="ECO:0000313" key="3">
    <source>
        <dbReference type="EMBL" id="KKO04738.1"/>
    </source>
</evidence>
<name>A0A0F9VXH7_9ZZZZ</name>